<dbReference type="PANTHER" id="PTHR33179:SF83">
    <property type="entry name" value="VQ DOMAIN-CONTAINING PROTEIN"/>
    <property type="match status" value="1"/>
</dbReference>
<feature type="domain" description="VQ" evidence="2">
    <location>
        <begin position="48"/>
        <end position="68"/>
    </location>
</feature>
<keyword evidence="4" id="KW-1185">Reference proteome</keyword>
<accession>A0AAN8UQ63</accession>
<dbReference type="Proteomes" id="UP001370490">
    <property type="component" value="Unassembled WGS sequence"/>
</dbReference>
<evidence type="ECO:0000313" key="4">
    <source>
        <dbReference type="Proteomes" id="UP001370490"/>
    </source>
</evidence>
<evidence type="ECO:0000256" key="1">
    <source>
        <dbReference type="SAM" id="MobiDB-lite"/>
    </source>
</evidence>
<dbReference type="PANTHER" id="PTHR33179">
    <property type="entry name" value="VQ MOTIF-CONTAINING PROTEIN"/>
    <property type="match status" value="1"/>
</dbReference>
<dbReference type="InterPro" id="IPR039609">
    <property type="entry name" value="VQ_15/22"/>
</dbReference>
<sequence length="174" mass="19476">MSVNMNSNKVSCVLSSSNATIASASNTMTDPNEPKPRQKRSRASRKTPTTTINANTNNFRALVQRYTGHTSRSLSLRKGPINLNFGSHEDHYHWTKVSSIGDLGYNNYYGQQGQHLPPPCLQQNQPPQCHQDFVKEANMVSLDSFDTSGIFLPSFSNMEPQFSNNFVIMEDPSF</sequence>
<organism evidence="3 4">
    <name type="scientific">Dillenia turbinata</name>
    <dbReference type="NCBI Taxonomy" id="194707"/>
    <lineage>
        <taxon>Eukaryota</taxon>
        <taxon>Viridiplantae</taxon>
        <taxon>Streptophyta</taxon>
        <taxon>Embryophyta</taxon>
        <taxon>Tracheophyta</taxon>
        <taxon>Spermatophyta</taxon>
        <taxon>Magnoliopsida</taxon>
        <taxon>eudicotyledons</taxon>
        <taxon>Gunneridae</taxon>
        <taxon>Pentapetalae</taxon>
        <taxon>Dilleniales</taxon>
        <taxon>Dilleniaceae</taxon>
        <taxon>Dillenia</taxon>
    </lineage>
</organism>
<name>A0AAN8UQ63_9MAGN</name>
<gene>
    <name evidence="3" type="ORF">RJ641_017735</name>
</gene>
<evidence type="ECO:0000259" key="2">
    <source>
        <dbReference type="Pfam" id="PF05678"/>
    </source>
</evidence>
<comment type="caution">
    <text evidence="3">The sequence shown here is derived from an EMBL/GenBank/DDBJ whole genome shotgun (WGS) entry which is preliminary data.</text>
</comment>
<dbReference type="InterPro" id="IPR008889">
    <property type="entry name" value="VQ"/>
</dbReference>
<reference evidence="3 4" key="1">
    <citation type="submission" date="2023-12" db="EMBL/GenBank/DDBJ databases">
        <title>A high-quality genome assembly for Dillenia turbinata (Dilleniales).</title>
        <authorList>
            <person name="Chanderbali A."/>
        </authorList>
    </citation>
    <scope>NUCLEOTIDE SEQUENCE [LARGE SCALE GENOMIC DNA]</scope>
    <source>
        <strain evidence="3">LSX21</strain>
        <tissue evidence="3">Leaf</tissue>
    </source>
</reference>
<proteinExistence type="predicted"/>
<evidence type="ECO:0000313" key="3">
    <source>
        <dbReference type="EMBL" id="KAK6916984.1"/>
    </source>
</evidence>
<protein>
    <submittedName>
        <fullName evidence="3">VQ protein</fullName>
    </submittedName>
</protein>
<dbReference type="Pfam" id="PF05678">
    <property type="entry name" value="VQ"/>
    <property type="match status" value="1"/>
</dbReference>
<feature type="region of interest" description="Disordered" evidence="1">
    <location>
        <begin position="22"/>
        <end position="52"/>
    </location>
</feature>
<dbReference type="AlphaFoldDB" id="A0AAN8UQ63"/>
<dbReference type="EMBL" id="JBAMMX010000023">
    <property type="protein sequence ID" value="KAK6916984.1"/>
    <property type="molecule type" value="Genomic_DNA"/>
</dbReference>